<accession>A0A067S3R6</accession>
<feature type="compositionally biased region" description="Polar residues" evidence="1">
    <location>
        <begin position="1"/>
        <end position="14"/>
    </location>
</feature>
<evidence type="ECO:0000256" key="1">
    <source>
        <dbReference type="SAM" id="MobiDB-lite"/>
    </source>
</evidence>
<reference evidence="3" key="1">
    <citation type="journal article" date="2014" name="Proc. Natl. Acad. Sci. U.S.A.">
        <title>Extensive sampling of basidiomycete genomes demonstrates inadequacy of the white-rot/brown-rot paradigm for wood decay fungi.</title>
        <authorList>
            <person name="Riley R."/>
            <person name="Salamov A.A."/>
            <person name="Brown D.W."/>
            <person name="Nagy L.G."/>
            <person name="Floudas D."/>
            <person name="Held B.W."/>
            <person name="Levasseur A."/>
            <person name="Lombard V."/>
            <person name="Morin E."/>
            <person name="Otillar R."/>
            <person name="Lindquist E.A."/>
            <person name="Sun H."/>
            <person name="LaButti K.M."/>
            <person name="Schmutz J."/>
            <person name="Jabbour D."/>
            <person name="Luo H."/>
            <person name="Baker S.E."/>
            <person name="Pisabarro A.G."/>
            <person name="Walton J.D."/>
            <person name="Blanchette R.A."/>
            <person name="Henrissat B."/>
            <person name="Martin F."/>
            <person name="Cullen D."/>
            <person name="Hibbett D.S."/>
            <person name="Grigoriev I.V."/>
        </authorList>
    </citation>
    <scope>NUCLEOTIDE SEQUENCE [LARGE SCALE GENOMIC DNA]</scope>
    <source>
        <strain evidence="3">CBS 339.88</strain>
    </source>
</reference>
<feature type="region of interest" description="Disordered" evidence="1">
    <location>
        <begin position="1"/>
        <end position="40"/>
    </location>
</feature>
<proteinExistence type="predicted"/>
<evidence type="ECO:0000313" key="3">
    <source>
        <dbReference type="Proteomes" id="UP000027222"/>
    </source>
</evidence>
<organism evidence="2 3">
    <name type="scientific">Galerina marginata (strain CBS 339.88)</name>
    <dbReference type="NCBI Taxonomy" id="685588"/>
    <lineage>
        <taxon>Eukaryota</taxon>
        <taxon>Fungi</taxon>
        <taxon>Dikarya</taxon>
        <taxon>Basidiomycota</taxon>
        <taxon>Agaricomycotina</taxon>
        <taxon>Agaricomycetes</taxon>
        <taxon>Agaricomycetidae</taxon>
        <taxon>Agaricales</taxon>
        <taxon>Agaricineae</taxon>
        <taxon>Strophariaceae</taxon>
        <taxon>Galerina</taxon>
    </lineage>
</organism>
<dbReference type="Proteomes" id="UP000027222">
    <property type="component" value="Unassembled WGS sequence"/>
</dbReference>
<sequence length="337" mass="36836">MSTGVQRNRRTTMSARGFGDGGDVEGQRRRHGCAAGSSGRVTKGALSDKVIQAKQRSSDHVIWSLTKPTSDHAEAVWRSKGAIDASGAKGKQARCPCQTKPALGIEPGIRSKFNFPRSALCPTTFNTTPFESNDLQHYLFKTCAFDTFSIGTAHLDTTTFDPIFFFQVDIVAFYERRCATSCRYPFHPHLSTNVNDDVSPLFRPLASTKSFNAFSVNFALKLGAALISSPALPHAKCHTIRSLAYGVLVSNRPPSTTRSTNARQREYLARNSLAVLPRSPSKRLRVLWTVIKASSIPFSKRFVIYIYSGLAAAKGLTAAKGTSTKHNLRSSDVLSLS</sequence>
<dbReference type="AlphaFoldDB" id="A0A067S3R6"/>
<gene>
    <name evidence="2" type="ORF">GALMADRAFT_217548</name>
</gene>
<name>A0A067S3R6_GALM3</name>
<dbReference type="HOGENOM" id="CLU_823976_0_0_1"/>
<protein>
    <submittedName>
        <fullName evidence="2">Uncharacterized protein</fullName>
    </submittedName>
</protein>
<evidence type="ECO:0000313" key="2">
    <source>
        <dbReference type="EMBL" id="KDR65450.1"/>
    </source>
</evidence>
<dbReference type="EMBL" id="KL142447">
    <property type="protein sequence ID" value="KDR65450.1"/>
    <property type="molecule type" value="Genomic_DNA"/>
</dbReference>
<keyword evidence="3" id="KW-1185">Reference proteome</keyword>